<dbReference type="EMBL" id="BLLK01000069">
    <property type="protein sequence ID" value="GFH60017.1"/>
    <property type="molecule type" value="Genomic_DNA"/>
</dbReference>
<evidence type="ECO:0000256" key="4">
    <source>
        <dbReference type="ARBA" id="ARBA00038168"/>
    </source>
</evidence>
<feature type="transmembrane region" description="Helical" evidence="5">
    <location>
        <begin position="435"/>
        <end position="458"/>
    </location>
</feature>
<evidence type="ECO:0000313" key="9">
    <source>
        <dbReference type="Proteomes" id="UP001054902"/>
    </source>
</evidence>
<feature type="transmembrane region" description="Helical" evidence="5">
    <location>
        <begin position="262"/>
        <end position="280"/>
    </location>
</feature>
<dbReference type="PANTHER" id="PTHR19359">
    <property type="entry name" value="CYTOCHROME B5"/>
    <property type="match status" value="1"/>
</dbReference>
<proteinExistence type="inferred from homology"/>
<protein>
    <recommendedName>
        <fullName evidence="7">Cytochrome b5 heme-binding domain-containing protein</fullName>
    </recommendedName>
</protein>
<evidence type="ECO:0000259" key="7">
    <source>
        <dbReference type="PROSITE" id="PS50255"/>
    </source>
</evidence>
<feature type="transmembrane region" description="Helical" evidence="5">
    <location>
        <begin position="220"/>
        <end position="242"/>
    </location>
</feature>
<keyword evidence="9" id="KW-1185">Reference proteome</keyword>
<feature type="signal peptide" evidence="6">
    <location>
        <begin position="1"/>
        <end position="18"/>
    </location>
</feature>
<feature type="chain" id="PRO_5042182555" description="Cytochrome b5 heme-binding domain-containing protein" evidence="6">
    <location>
        <begin position="19"/>
        <end position="460"/>
    </location>
</feature>
<keyword evidence="2" id="KW-0479">Metal-binding</keyword>
<evidence type="ECO:0000256" key="5">
    <source>
        <dbReference type="SAM" id="Phobius"/>
    </source>
</evidence>
<keyword evidence="5" id="KW-0812">Transmembrane</keyword>
<dbReference type="PROSITE" id="PS50255">
    <property type="entry name" value="CYTOCHROME_B5_2"/>
    <property type="match status" value="1"/>
</dbReference>
<evidence type="ECO:0000256" key="2">
    <source>
        <dbReference type="ARBA" id="ARBA00022723"/>
    </source>
</evidence>
<keyword evidence="6" id="KW-0732">Signal</keyword>
<evidence type="ECO:0000256" key="3">
    <source>
        <dbReference type="ARBA" id="ARBA00023004"/>
    </source>
</evidence>
<accession>A0AAD3HDN1</accession>
<dbReference type="SMART" id="SM01117">
    <property type="entry name" value="Cyt-b5"/>
    <property type="match status" value="1"/>
</dbReference>
<comment type="similarity">
    <text evidence="4">Belongs to the cytochrome b5 family.</text>
</comment>
<evidence type="ECO:0000256" key="1">
    <source>
        <dbReference type="ARBA" id="ARBA00022617"/>
    </source>
</evidence>
<dbReference type="Gene3D" id="3.10.120.10">
    <property type="entry name" value="Cytochrome b5-like heme/steroid binding domain"/>
    <property type="match status" value="1"/>
</dbReference>
<dbReference type="InterPro" id="IPR001199">
    <property type="entry name" value="Cyt_B5-like_heme/steroid-bd"/>
</dbReference>
<evidence type="ECO:0000313" key="8">
    <source>
        <dbReference type="EMBL" id="GFH60017.1"/>
    </source>
</evidence>
<dbReference type="GO" id="GO:0020037">
    <property type="term" value="F:heme binding"/>
    <property type="evidence" value="ECO:0007669"/>
    <property type="project" value="TreeGrafter"/>
</dbReference>
<dbReference type="Pfam" id="PF00173">
    <property type="entry name" value="Cyt-b5"/>
    <property type="match status" value="1"/>
</dbReference>
<feature type="domain" description="Cytochrome b5 heme-binding" evidence="7">
    <location>
        <begin position="58"/>
        <end position="139"/>
    </location>
</feature>
<dbReference type="Proteomes" id="UP001054902">
    <property type="component" value="Unassembled WGS sequence"/>
</dbReference>
<dbReference type="GO" id="GO:0016020">
    <property type="term" value="C:membrane"/>
    <property type="evidence" value="ECO:0007669"/>
    <property type="project" value="TreeGrafter"/>
</dbReference>
<keyword evidence="1" id="KW-0349">Heme</keyword>
<comment type="caution">
    <text evidence="8">The sequence shown here is derived from an EMBL/GenBank/DDBJ whole genome shotgun (WGS) entry which is preliminary data.</text>
</comment>
<name>A0AAD3HDN1_9STRA</name>
<organism evidence="8 9">
    <name type="scientific">Chaetoceros tenuissimus</name>
    <dbReference type="NCBI Taxonomy" id="426638"/>
    <lineage>
        <taxon>Eukaryota</taxon>
        <taxon>Sar</taxon>
        <taxon>Stramenopiles</taxon>
        <taxon>Ochrophyta</taxon>
        <taxon>Bacillariophyta</taxon>
        <taxon>Coscinodiscophyceae</taxon>
        <taxon>Chaetocerotophycidae</taxon>
        <taxon>Chaetocerotales</taxon>
        <taxon>Chaetocerotaceae</taxon>
        <taxon>Chaetoceros</taxon>
    </lineage>
</organism>
<keyword evidence="3" id="KW-0408">Iron</keyword>
<evidence type="ECO:0000256" key="6">
    <source>
        <dbReference type="SAM" id="SignalP"/>
    </source>
</evidence>
<sequence>MFLKPLLFHLFAYQTIDAFILPRCSTRATVRIEQKHQPWISSTSLASISFSNRTIRDANTVSDRRFDRTASEETFVDQPCILHIQGKSYNMTEWAKSHPGGSKVLERFHDKDATKAFFAAGHSQHAIDMLEDFVIQEEDPKDSISRETLQSAYETLGVNVEQKGILSRIRTKLFTKEDPIGIHKYCGIFVLLHFAFRYYQTYFGDYTCGFGGRMGRGPSILPLACLVPHTVLSLSSLIFHTVPKERIVGRPMIWQEFRAHNIIFGLRSILCTLLGWMTIYKPEFRKNGVVGSSLVCFSALYAADVATEKLRQDENESTTATMPYWDGCSVETQRKFKTFYAYCQFMATMGCLITLNPGWPLLILLPIQLASLLMTLVRKGLLSAKGYHIGYTISLCMPYFSLLRQFKLTNCLDIPIMSAITTVLFAMRRKGFNKYLLWATVAMIRIFMGDSFLSWQAWIK</sequence>
<dbReference type="SUPFAM" id="SSF55856">
    <property type="entry name" value="Cytochrome b5-like heme/steroid binding domain"/>
    <property type="match status" value="1"/>
</dbReference>
<keyword evidence="5" id="KW-1133">Transmembrane helix</keyword>
<dbReference type="GO" id="GO:0046872">
    <property type="term" value="F:metal ion binding"/>
    <property type="evidence" value="ECO:0007669"/>
    <property type="project" value="UniProtKB-KW"/>
</dbReference>
<reference evidence="8 9" key="1">
    <citation type="journal article" date="2021" name="Sci. Rep.">
        <title>The genome of the diatom Chaetoceros tenuissimus carries an ancient integrated fragment of an extant virus.</title>
        <authorList>
            <person name="Hongo Y."/>
            <person name="Kimura K."/>
            <person name="Takaki Y."/>
            <person name="Yoshida Y."/>
            <person name="Baba S."/>
            <person name="Kobayashi G."/>
            <person name="Nagasaki K."/>
            <person name="Hano T."/>
            <person name="Tomaru Y."/>
        </authorList>
    </citation>
    <scope>NUCLEOTIDE SEQUENCE [LARGE SCALE GENOMIC DNA]</scope>
    <source>
        <strain evidence="8 9">NIES-3715</strain>
    </source>
</reference>
<dbReference type="InterPro" id="IPR036400">
    <property type="entry name" value="Cyt_B5-like_heme/steroid_sf"/>
</dbReference>
<dbReference type="AlphaFoldDB" id="A0AAD3HDN1"/>
<keyword evidence="5" id="KW-0472">Membrane</keyword>
<gene>
    <name evidence="8" type="ORF">CTEN210_16493</name>
</gene>
<dbReference type="InterPro" id="IPR050668">
    <property type="entry name" value="Cytochrome_b5"/>
</dbReference>